<feature type="transmembrane region" description="Helical" evidence="1">
    <location>
        <begin position="900"/>
        <end position="922"/>
    </location>
</feature>
<dbReference type="AlphaFoldDB" id="A0A8J8GDW2"/>
<feature type="transmembrane region" description="Helical" evidence="1">
    <location>
        <begin position="383"/>
        <end position="404"/>
    </location>
</feature>
<dbReference type="Gene3D" id="3.30.70.1430">
    <property type="entry name" value="Multidrug efflux transporter AcrB pore domain"/>
    <property type="match status" value="2"/>
</dbReference>
<feature type="transmembrane region" description="Helical" evidence="1">
    <location>
        <begin position="874"/>
        <end position="894"/>
    </location>
</feature>
<feature type="transmembrane region" description="Helical" evidence="1">
    <location>
        <begin position="439"/>
        <end position="459"/>
    </location>
</feature>
<comment type="caution">
    <text evidence="2">The sequence shown here is derived from an EMBL/GenBank/DDBJ whole genome shotgun (WGS) entry which is preliminary data.</text>
</comment>
<feature type="transmembrane region" description="Helical" evidence="1">
    <location>
        <begin position="517"/>
        <end position="538"/>
    </location>
</feature>
<dbReference type="SUPFAM" id="SSF82714">
    <property type="entry name" value="Multidrug efflux transporter AcrB TolC docking domain, DN and DC subdomains"/>
    <property type="match status" value="2"/>
</dbReference>
<dbReference type="Proteomes" id="UP000610746">
    <property type="component" value="Unassembled WGS sequence"/>
</dbReference>
<feature type="transmembrane region" description="Helical" evidence="1">
    <location>
        <begin position="949"/>
        <end position="970"/>
    </location>
</feature>
<reference evidence="2" key="1">
    <citation type="submission" date="2020-05" db="EMBL/GenBank/DDBJ databases">
        <title>Genomic Encyclopedia of Type Strains, Phase IV (KMG-V): Genome sequencing to study the core and pangenomes of soil and plant-associated prokaryotes.</title>
        <authorList>
            <person name="Whitman W."/>
        </authorList>
    </citation>
    <scope>NUCLEOTIDE SEQUENCE</scope>
    <source>
        <strain evidence="2">16F</strain>
    </source>
</reference>
<dbReference type="Gene3D" id="1.20.1640.10">
    <property type="entry name" value="Multidrug efflux transporter AcrB transmembrane domain"/>
    <property type="match status" value="2"/>
</dbReference>
<feature type="transmembrane region" description="Helical" evidence="1">
    <location>
        <begin position="976"/>
        <end position="999"/>
    </location>
</feature>
<dbReference type="PRINTS" id="PR00702">
    <property type="entry name" value="ACRIFLAVINRP"/>
</dbReference>
<evidence type="ECO:0000256" key="1">
    <source>
        <dbReference type="SAM" id="Phobius"/>
    </source>
</evidence>
<gene>
    <name evidence="2" type="ORF">HNQ03_003127</name>
</gene>
<dbReference type="Gene3D" id="3.30.70.1440">
    <property type="entry name" value="Multidrug efflux transporter AcrB pore domain"/>
    <property type="match status" value="1"/>
</dbReference>
<evidence type="ECO:0000313" key="3">
    <source>
        <dbReference type="Proteomes" id="UP000610746"/>
    </source>
</evidence>
<keyword evidence="1" id="KW-0472">Membrane</keyword>
<feature type="transmembrane region" description="Helical" evidence="1">
    <location>
        <begin position="357"/>
        <end position="377"/>
    </location>
</feature>
<dbReference type="GO" id="GO:0042910">
    <property type="term" value="F:xenobiotic transmembrane transporter activity"/>
    <property type="evidence" value="ECO:0007669"/>
    <property type="project" value="TreeGrafter"/>
</dbReference>
<dbReference type="Gene3D" id="3.30.70.1320">
    <property type="entry name" value="Multidrug efflux transporter AcrB pore domain like"/>
    <property type="match status" value="1"/>
</dbReference>
<dbReference type="EMBL" id="JABSNO010000038">
    <property type="protein sequence ID" value="NRS94027.1"/>
    <property type="molecule type" value="Genomic_DNA"/>
</dbReference>
<dbReference type="PANTHER" id="PTHR32063:SF24">
    <property type="entry name" value="CATION EFFLUX SYSTEM (ACRB_ACRD_ACRF FAMILY)"/>
    <property type="match status" value="1"/>
</dbReference>
<dbReference type="Pfam" id="PF00873">
    <property type="entry name" value="ACR_tran"/>
    <property type="match status" value="1"/>
</dbReference>
<feature type="transmembrane region" description="Helical" evidence="1">
    <location>
        <begin position="465"/>
        <end position="488"/>
    </location>
</feature>
<protein>
    <submittedName>
        <fullName evidence="2">CzcA family heavy metal efflux pump</fullName>
    </submittedName>
</protein>
<accession>A0A8J8GDW2</accession>
<dbReference type="Gene3D" id="3.30.2090.10">
    <property type="entry name" value="Multidrug efflux transporter AcrB TolC docking domain, DN and DC subdomains"/>
    <property type="match status" value="2"/>
</dbReference>
<name>A0A8J8GDW2_9FLAO</name>
<dbReference type="SUPFAM" id="SSF82866">
    <property type="entry name" value="Multidrug efflux transporter AcrB transmembrane domain"/>
    <property type="match status" value="2"/>
</dbReference>
<dbReference type="PANTHER" id="PTHR32063">
    <property type="match status" value="1"/>
</dbReference>
<dbReference type="GO" id="GO:0005886">
    <property type="term" value="C:plasma membrane"/>
    <property type="evidence" value="ECO:0007669"/>
    <property type="project" value="TreeGrafter"/>
</dbReference>
<proteinExistence type="predicted"/>
<feature type="transmembrane region" description="Helical" evidence="1">
    <location>
        <begin position="334"/>
        <end position="350"/>
    </location>
</feature>
<feature type="transmembrane region" description="Helical" evidence="1">
    <location>
        <begin position="848"/>
        <end position="867"/>
    </location>
</feature>
<keyword evidence="1" id="KW-0812">Transmembrane</keyword>
<evidence type="ECO:0000313" key="2">
    <source>
        <dbReference type="EMBL" id="NRS94027.1"/>
    </source>
</evidence>
<dbReference type="RefSeq" id="WP_173780563.1">
    <property type="nucleotide sequence ID" value="NZ_JABSNO010000038.1"/>
</dbReference>
<keyword evidence="3" id="KW-1185">Reference proteome</keyword>
<sequence>MKKSFFVKYKSPLLVMILLLLLGGIFSYTQIKSSLFPQITFPKIKIIAEAGEQPIDQMTVAVTRPLENAVKLVPDLKLLKSTTSRGSCEISAFMDWNANIDLSQQQIEAKINEIKNQLPPNTNITVEKMNPAILPVMGYTLNSTSLSPIALKQLALYTIKPFLSQVPGVSNIGIIGGEDKEFWAILNQQKMTQLGLNPQDIETALNQTNFIKSNGYSSDYNFLYLTLTDSQITNLDQLANVVLKNNENRAIYFKDIAKIEVHKAKQYIKINANGTESILIAIVQQPNANVVDVGAAMEAKIADLQKTLPKDVVIKPYYVQADFVNSSIKSVTDALWIGLLLAIVVAILFLKSWKASATILITIPVTICLTLIVLYATGATFNIMTLGAIAAAIGLIIDDAIVIVEQIHRTHEEFPEENSKTLVQKAVNYLLKAMVGSSLSTIVIFLPFMLMSGVAGAYFKVMTNTMIITLVSSFFVTWLLLPVIYLFLSKNKTEKKEEVHHDVKERKWVGFFIRKPIFSYVFMGLLVLATGLIIPNIATGFLPEMDEGSIVLDYNSPPGTSLEETDRELREVEKIIKANPQVEAYSRRTGTQMGFFITEPNRGDYLINLKKDRTKTTQEVTDELRAKIATTGLPLTVDFGQVITDMLGDLMSSAQPIEIKVFGNDVPTLQNYSQQIAKIVEKTSGTADVFDGILIAGPSIQIKPNFSILAQYQISPQNFQYQTQTILSGNTVGDLFDKNQFTPIRILYNNQSNASLQQIQNSMISLPNGQLKPLKEFANVSILEGSAEVEREDLQNMGVITARLDNGDLGGTIKKIQTEIDKNIKLPAGYSVSYGGAYAEQQKSFSELLLILFVSSLLVFTTILFLFRNIKVAFLILLVSILGISGSFILLFLTNTPLNVGSYTGLIMMVGIIGENAIFTYLQFEESLEKKSREGAIIYSISTRLRPKLMTALGAIIALMPLALGIGTGAQMHQPLAIAVIGGFIIALPLLLIVFPTLLNKVNFKEKQNLSDS</sequence>
<organism evidence="2 3">
    <name type="scientific">Frigoriflavimonas asaccharolytica</name>
    <dbReference type="NCBI Taxonomy" id="2735899"/>
    <lineage>
        <taxon>Bacteria</taxon>
        <taxon>Pseudomonadati</taxon>
        <taxon>Bacteroidota</taxon>
        <taxon>Flavobacteriia</taxon>
        <taxon>Flavobacteriales</taxon>
        <taxon>Weeksellaceae</taxon>
        <taxon>Frigoriflavimonas</taxon>
    </lineage>
</organism>
<dbReference type="InterPro" id="IPR001036">
    <property type="entry name" value="Acrflvin-R"/>
</dbReference>
<dbReference type="SUPFAM" id="SSF82693">
    <property type="entry name" value="Multidrug efflux transporter AcrB pore domain, PN1, PN2, PC1 and PC2 subdomains"/>
    <property type="match status" value="3"/>
</dbReference>
<keyword evidence="1" id="KW-1133">Transmembrane helix</keyword>
<dbReference type="InterPro" id="IPR027463">
    <property type="entry name" value="AcrB_DN_DC_subdom"/>
</dbReference>